<evidence type="ECO:0000313" key="4">
    <source>
        <dbReference type="EMBL" id="REG94225.1"/>
    </source>
</evidence>
<evidence type="ECO:0000313" key="5">
    <source>
        <dbReference type="Proteomes" id="UP000256405"/>
    </source>
</evidence>
<dbReference type="GO" id="GO:0004177">
    <property type="term" value="F:aminopeptidase activity"/>
    <property type="evidence" value="ECO:0007669"/>
    <property type="project" value="UniProtKB-KW"/>
</dbReference>
<feature type="domain" description="Peptidase S9 prolyl oligopeptidase catalytic" evidence="2">
    <location>
        <begin position="591"/>
        <end position="786"/>
    </location>
</feature>
<accession>A0A3E0E7M3</accession>
<dbReference type="Proteomes" id="UP000256405">
    <property type="component" value="Unassembled WGS sequence"/>
</dbReference>
<dbReference type="PANTHER" id="PTHR11731:SF193">
    <property type="entry name" value="DIPEPTIDYL PEPTIDASE 9"/>
    <property type="match status" value="1"/>
</dbReference>
<reference evidence="4 5" key="1">
    <citation type="submission" date="2018-08" db="EMBL/GenBank/DDBJ databases">
        <title>Genomic Encyclopedia of Archaeal and Bacterial Type Strains, Phase II (KMG-II): from individual species to whole genera.</title>
        <authorList>
            <person name="Goeker M."/>
        </authorList>
    </citation>
    <scope>NUCLEOTIDE SEQUENCE [LARGE SCALE GENOMIC DNA]</scope>
    <source>
        <strain evidence="4 5">DSM 15986</strain>
    </source>
</reference>
<dbReference type="SUPFAM" id="SSF82171">
    <property type="entry name" value="DPP6 N-terminal domain-like"/>
    <property type="match status" value="1"/>
</dbReference>
<keyword evidence="4" id="KW-0645">Protease</keyword>
<comment type="caution">
    <text evidence="4">The sequence shown here is derived from an EMBL/GenBank/DDBJ whole genome shotgun (WGS) entry which is preliminary data.</text>
</comment>
<evidence type="ECO:0000259" key="2">
    <source>
        <dbReference type="Pfam" id="PF00326"/>
    </source>
</evidence>
<dbReference type="RefSeq" id="WP_086540331.1">
    <property type="nucleotide sequence ID" value="NZ_MSSW01000009.1"/>
</dbReference>
<dbReference type="Pfam" id="PF00326">
    <property type="entry name" value="Peptidase_S9"/>
    <property type="match status" value="1"/>
</dbReference>
<dbReference type="GO" id="GO:0008236">
    <property type="term" value="F:serine-type peptidase activity"/>
    <property type="evidence" value="ECO:0007669"/>
    <property type="project" value="InterPro"/>
</dbReference>
<dbReference type="InterPro" id="IPR011659">
    <property type="entry name" value="WD40"/>
</dbReference>
<evidence type="ECO:0000256" key="1">
    <source>
        <dbReference type="SAM" id="SignalP"/>
    </source>
</evidence>
<feature type="chain" id="PRO_5017587543" evidence="1">
    <location>
        <begin position="21"/>
        <end position="789"/>
    </location>
</feature>
<dbReference type="GO" id="GO:0006508">
    <property type="term" value="P:proteolysis"/>
    <property type="evidence" value="ECO:0007669"/>
    <property type="project" value="InterPro"/>
</dbReference>
<dbReference type="Pfam" id="PF07676">
    <property type="entry name" value="PD40"/>
    <property type="match status" value="1"/>
</dbReference>
<organism evidence="4 5">
    <name type="scientific">Algoriphagus antarcticus</name>
    <dbReference type="NCBI Taxonomy" id="238540"/>
    <lineage>
        <taxon>Bacteria</taxon>
        <taxon>Pseudomonadati</taxon>
        <taxon>Bacteroidota</taxon>
        <taxon>Cytophagia</taxon>
        <taxon>Cytophagales</taxon>
        <taxon>Cyclobacteriaceae</taxon>
        <taxon>Algoriphagus</taxon>
    </lineage>
</organism>
<dbReference type="InterPro" id="IPR029058">
    <property type="entry name" value="AB_hydrolase_fold"/>
</dbReference>
<dbReference type="Gene3D" id="3.40.50.1820">
    <property type="entry name" value="alpha/beta hydrolase"/>
    <property type="match status" value="1"/>
</dbReference>
<dbReference type="GO" id="GO:0008239">
    <property type="term" value="F:dipeptidyl-peptidase activity"/>
    <property type="evidence" value="ECO:0007669"/>
    <property type="project" value="TreeGrafter"/>
</dbReference>
<dbReference type="SUPFAM" id="SSF53474">
    <property type="entry name" value="alpha/beta-Hydrolases"/>
    <property type="match status" value="1"/>
</dbReference>
<feature type="domain" description="Dipeptidylpeptidase IV N-terminal" evidence="3">
    <location>
        <begin position="234"/>
        <end position="501"/>
    </location>
</feature>
<keyword evidence="1" id="KW-0732">Signal</keyword>
<dbReference type="PANTHER" id="PTHR11731">
    <property type="entry name" value="PROTEASE FAMILY S9B,C DIPEPTIDYL-PEPTIDASE IV-RELATED"/>
    <property type="match status" value="1"/>
</dbReference>
<dbReference type="AlphaFoldDB" id="A0A3E0E7M3"/>
<protein>
    <submittedName>
        <fullName evidence="4">Dipeptidyl aminopeptidase/acylaminoacyl peptidase</fullName>
    </submittedName>
</protein>
<sequence>MKRKLLFLPLLCIALLQAQAQSTLSVEHIMRDPIWMGTFPSSASWSDDSQTIYFRYNRDKDPTDSLYKLGLSEKGAISKVSWEEMKANERSEEDFNADKSLRVYQVDKKLMLEDMSSLTSSLLIQWPENFNDPKFMANEMEISFTSKSNIYVLNRSTKIVRKVTNISTETKPKDKSKNEDEKVDWLESENLELLGVVKERKEKSKMRRDYRDAYSDSEKEEFTYYTEGKSPVNLQLSPDGNYATFTIYTTSSNKNSIVPDYADASGYTVDLNARSKVGTTPTITEIGIYDLQRDTVYFISSSELPGIKDLPDYVTDYPDKTWEEKERDVAFSSPYFSPNGKKAIINIRSNDNKDRWIASVDLGTGKLTTLDRQRDEAWISGPGIGYSFSGGTMGWLPDSEHIYFQSEESGYSHLYLLNVATGEKKAITSGNYEVFDPFISKDKKSWYLTTSEVNPGERHFYKMPLMGGKMQKLTSMTGNNEVSLSPDEKKLAIIYSYSNKPAELFLQENKVGAKAEQLTAGQSEEFKAYNWRDPQIVRFTAEDGAQVPARIYTPDPAKKNGAAVVFVHGAGYLQNVHKWWSSYFREYMFHNLLTDLGYTVLDIDYRGSAGYGRDWRTGIYRHMGGKDLSDQVDGVKYLVASHGVDPDRVGLYGGSYGGFITLMALFNASNTFKSGAALRSVTDWAHYNHGYTANILNTPEEDPIAYRRSSPIYFAEGLKGNLLMAHGMVDVNVHFQDVVRLSQRFIELGKDNWEMAIYPVEDHGFVEPSSWTDEYKRILKLFNATLLEE</sequence>
<keyword evidence="5" id="KW-1185">Reference proteome</keyword>
<dbReference type="InterPro" id="IPR050278">
    <property type="entry name" value="Serine_Prot_S9B/DPPIV"/>
</dbReference>
<keyword evidence="4" id="KW-0378">Hydrolase</keyword>
<dbReference type="InterPro" id="IPR002469">
    <property type="entry name" value="Peptidase_S9B_N"/>
</dbReference>
<evidence type="ECO:0000259" key="3">
    <source>
        <dbReference type="Pfam" id="PF00930"/>
    </source>
</evidence>
<name>A0A3E0E7M3_9BACT</name>
<proteinExistence type="predicted"/>
<keyword evidence="4" id="KW-0031">Aminopeptidase</keyword>
<dbReference type="Pfam" id="PF00930">
    <property type="entry name" value="DPPIV_N"/>
    <property type="match status" value="1"/>
</dbReference>
<feature type="signal peptide" evidence="1">
    <location>
        <begin position="1"/>
        <end position="20"/>
    </location>
</feature>
<gene>
    <name evidence="4" type="ORF">C8N25_10150</name>
</gene>
<dbReference type="Gene3D" id="2.140.10.30">
    <property type="entry name" value="Dipeptidylpeptidase IV, N-terminal domain"/>
    <property type="match status" value="1"/>
</dbReference>
<dbReference type="OrthoDB" id="9812921at2"/>
<dbReference type="InterPro" id="IPR001375">
    <property type="entry name" value="Peptidase_S9_cat"/>
</dbReference>
<dbReference type="EMBL" id="QUNF01000001">
    <property type="protein sequence ID" value="REG94225.1"/>
    <property type="molecule type" value="Genomic_DNA"/>
</dbReference>